<evidence type="ECO:0000313" key="2">
    <source>
        <dbReference type="Proteomes" id="UP000002384"/>
    </source>
</evidence>
<sequence length="396" mass="42736">MLKPNVTQPLAIILAGATAFISLDTIFLANKNQASAQSSSGSQLYVPYTQSNGAVLPDWERVTFRLIPPVSQQGSLDLSNLTEVLGYDPSRSWNAGDSITSILMLGDLTDATNLSTRSLKSILNPVGLSGNSLSLAEFGLIKKQTLKTVVDAIPHLADFSLHEVSPLYDLVETHLGSANATNLGNLELGDLINDEQLADLPLNSLNLQQYNLNSLPGLLDTPLEQFAGWDETFIEEIPGLADLPFSNFFTDLGEGGLFALVDIVFGEKEAYRLNTVTGSDVVGFDHPCDQNNCAHIELAAPEWLATPLLDGKQWISGNSQWVVGGSGCLTGSEPTGRHPFGKGFKVVLSDTDEASGKAQFAIYFRFSIFCGKSPYLIGPFPWMSQSEKDLIFLGAF</sequence>
<protein>
    <submittedName>
        <fullName evidence="1">Uncharacterized protein</fullName>
    </submittedName>
</protein>
<dbReference type="RefSeq" id="WP_015955859.1">
    <property type="nucleotide sequence ID" value="NC_011729.1"/>
</dbReference>
<dbReference type="OrthoDB" id="415264at2"/>
<dbReference type="eggNOG" id="COG4886">
    <property type="taxonomic scope" value="Bacteria"/>
</dbReference>
<evidence type="ECO:0000313" key="1">
    <source>
        <dbReference type="EMBL" id="ACK72270.1"/>
    </source>
</evidence>
<gene>
    <name evidence="1" type="ordered locus">PCC7424_3891</name>
</gene>
<dbReference type="EMBL" id="CP001291">
    <property type="protein sequence ID" value="ACK72270.1"/>
    <property type="molecule type" value="Genomic_DNA"/>
</dbReference>
<dbReference type="AlphaFoldDB" id="B7KKD7"/>
<accession>B7KKD7</accession>
<dbReference type="HOGENOM" id="CLU_046266_0_0_3"/>
<dbReference type="Proteomes" id="UP000002384">
    <property type="component" value="Chromosome"/>
</dbReference>
<keyword evidence="2" id="KW-1185">Reference proteome</keyword>
<dbReference type="KEGG" id="cyc:PCC7424_3891"/>
<reference evidence="2" key="1">
    <citation type="journal article" date="2011" name="MBio">
        <title>Novel metabolic attributes of the genus Cyanothece, comprising a group of unicellular nitrogen-fixing Cyanobacteria.</title>
        <authorList>
            <person name="Bandyopadhyay A."/>
            <person name="Elvitigala T."/>
            <person name="Welsh E."/>
            <person name="Stockel J."/>
            <person name="Liberton M."/>
            <person name="Min H."/>
            <person name="Sherman L.A."/>
            <person name="Pakrasi H.B."/>
        </authorList>
    </citation>
    <scope>NUCLEOTIDE SEQUENCE [LARGE SCALE GENOMIC DNA]</scope>
    <source>
        <strain evidence="2">PCC 7424</strain>
    </source>
</reference>
<name>B7KKD7_GLOC7</name>
<dbReference type="STRING" id="65393.PCC7424_3891"/>
<organism evidence="1 2">
    <name type="scientific">Gloeothece citriformis (strain PCC 7424)</name>
    <name type="common">Cyanothece sp. (strain PCC 7424)</name>
    <dbReference type="NCBI Taxonomy" id="65393"/>
    <lineage>
        <taxon>Bacteria</taxon>
        <taxon>Bacillati</taxon>
        <taxon>Cyanobacteriota</taxon>
        <taxon>Cyanophyceae</taxon>
        <taxon>Oscillatoriophycideae</taxon>
        <taxon>Chroococcales</taxon>
        <taxon>Aphanothecaceae</taxon>
        <taxon>Gloeothece</taxon>
        <taxon>Gloeothece citriformis</taxon>
    </lineage>
</organism>
<proteinExistence type="predicted"/>